<keyword evidence="1" id="KW-1133">Transmembrane helix</keyword>
<feature type="transmembrane region" description="Helical" evidence="1">
    <location>
        <begin position="13"/>
        <end position="34"/>
    </location>
</feature>
<name>A0A6J4JYW7_9CHLR</name>
<dbReference type="AlphaFoldDB" id="A0A6J4JYW7"/>
<evidence type="ECO:0000256" key="1">
    <source>
        <dbReference type="SAM" id="Phobius"/>
    </source>
</evidence>
<keyword evidence="1" id="KW-0472">Membrane</keyword>
<sequence length="70" mass="8095">MLRIRAEFLLGSAAIYFTIYLYDVLSFCPLFLVLDRWRRRLLVSGAPLEEVVFGLRGLYVATRRSLRLAG</sequence>
<protein>
    <submittedName>
        <fullName evidence="2">Uncharacterized protein</fullName>
    </submittedName>
</protein>
<keyword evidence="1" id="KW-0812">Transmembrane</keyword>
<proteinExistence type="predicted"/>
<gene>
    <name evidence="2" type="ORF">AVDCRST_MAG93-3916</name>
</gene>
<evidence type="ECO:0000313" key="2">
    <source>
        <dbReference type="EMBL" id="CAA9291280.1"/>
    </source>
</evidence>
<accession>A0A6J4JYW7</accession>
<dbReference type="EMBL" id="CADCTR010001330">
    <property type="protein sequence ID" value="CAA9291280.1"/>
    <property type="molecule type" value="Genomic_DNA"/>
</dbReference>
<reference evidence="2" key="1">
    <citation type="submission" date="2020-02" db="EMBL/GenBank/DDBJ databases">
        <authorList>
            <person name="Meier V. D."/>
        </authorList>
    </citation>
    <scope>NUCLEOTIDE SEQUENCE</scope>
    <source>
        <strain evidence="2">AVDCRST_MAG93</strain>
    </source>
</reference>
<organism evidence="2">
    <name type="scientific">uncultured Chloroflexia bacterium</name>
    <dbReference type="NCBI Taxonomy" id="1672391"/>
    <lineage>
        <taxon>Bacteria</taxon>
        <taxon>Bacillati</taxon>
        <taxon>Chloroflexota</taxon>
        <taxon>Chloroflexia</taxon>
        <taxon>environmental samples</taxon>
    </lineage>
</organism>